<dbReference type="RefSeq" id="WP_379019556.1">
    <property type="nucleotide sequence ID" value="NZ_JBHUGY010000021.1"/>
</dbReference>
<evidence type="ECO:0000313" key="2">
    <source>
        <dbReference type="EMBL" id="MFD2054200.1"/>
    </source>
</evidence>
<dbReference type="Gene3D" id="3.60.21.10">
    <property type="match status" value="1"/>
</dbReference>
<dbReference type="SUPFAM" id="SSF56300">
    <property type="entry name" value="Metallo-dependent phosphatases"/>
    <property type="match status" value="1"/>
</dbReference>
<dbReference type="InterPro" id="IPR004843">
    <property type="entry name" value="Calcineurin-like_PHP"/>
</dbReference>
<sequence>MRLWVFSDLHLEFELFSRPLCRRDFPEAEVCVVAGDVLNGVANSVHWLAANVAPTMPVIFVPGNHEYYNSSVLEGLEWGRFAADQHADVHLLSDDAVVIDGVRFLGATLWTDYALDGRERSERAWAMANAEGRLNDHKVIAWRTLPQYEAFTPLKALDLHERSRNFLQRELKTPFDGQTVVVTHHAPHPLSVNARWKGSSLNPAFASDLGEMMELWRPALWVHGHMHDSADYVVRDTRVVCNPCGYGNENAAFDPALVMEV</sequence>
<dbReference type="PANTHER" id="PTHR37844">
    <property type="entry name" value="SER/THR PROTEIN PHOSPHATASE SUPERFAMILY (AFU_ORTHOLOGUE AFUA_1G14840)"/>
    <property type="match status" value="1"/>
</dbReference>
<proteinExistence type="predicted"/>
<reference evidence="3" key="1">
    <citation type="journal article" date="2019" name="Int. J. Syst. Evol. Microbiol.">
        <title>The Global Catalogue of Microorganisms (GCM) 10K type strain sequencing project: providing services to taxonomists for standard genome sequencing and annotation.</title>
        <authorList>
            <consortium name="The Broad Institute Genomics Platform"/>
            <consortium name="The Broad Institute Genome Sequencing Center for Infectious Disease"/>
            <person name="Wu L."/>
            <person name="Ma J."/>
        </authorList>
    </citation>
    <scope>NUCLEOTIDE SEQUENCE [LARGE SCALE GENOMIC DNA]</scope>
    <source>
        <strain evidence="3">CGMCC 1.16226</strain>
    </source>
</reference>
<dbReference type="Pfam" id="PF00149">
    <property type="entry name" value="Metallophos"/>
    <property type="match status" value="1"/>
</dbReference>
<dbReference type="PANTHER" id="PTHR37844:SF2">
    <property type="entry name" value="SER_THR PROTEIN PHOSPHATASE SUPERFAMILY (AFU_ORTHOLOGUE AFUA_1G14840)"/>
    <property type="match status" value="1"/>
</dbReference>
<dbReference type="Proteomes" id="UP001597349">
    <property type="component" value="Unassembled WGS sequence"/>
</dbReference>
<dbReference type="EMBL" id="JBHUGY010000021">
    <property type="protein sequence ID" value="MFD2054200.1"/>
    <property type="molecule type" value="Genomic_DNA"/>
</dbReference>
<dbReference type="InterPro" id="IPR029052">
    <property type="entry name" value="Metallo-depent_PP-like"/>
</dbReference>
<gene>
    <name evidence="2" type="ORF">ACFSQT_14185</name>
</gene>
<keyword evidence="3" id="KW-1185">Reference proteome</keyword>
<comment type="caution">
    <text evidence="2">The sequence shown here is derived from an EMBL/GenBank/DDBJ whole genome shotgun (WGS) entry which is preliminary data.</text>
</comment>
<evidence type="ECO:0000259" key="1">
    <source>
        <dbReference type="Pfam" id="PF00149"/>
    </source>
</evidence>
<name>A0ABW4WC30_9HYPH</name>
<protein>
    <submittedName>
        <fullName evidence="2">Metallophosphoesterase</fullName>
    </submittedName>
</protein>
<feature type="domain" description="Calcineurin-like phosphoesterase" evidence="1">
    <location>
        <begin position="1"/>
        <end position="228"/>
    </location>
</feature>
<organism evidence="2 3">
    <name type="scientific">Mesorhizobium calcicola</name>
    <dbReference type="NCBI Taxonomy" id="1300310"/>
    <lineage>
        <taxon>Bacteria</taxon>
        <taxon>Pseudomonadati</taxon>
        <taxon>Pseudomonadota</taxon>
        <taxon>Alphaproteobacteria</taxon>
        <taxon>Hyphomicrobiales</taxon>
        <taxon>Phyllobacteriaceae</taxon>
        <taxon>Mesorhizobium</taxon>
    </lineage>
</organism>
<accession>A0ABW4WC30</accession>
<evidence type="ECO:0000313" key="3">
    <source>
        <dbReference type="Proteomes" id="UP001597349"/>
    </source>
</evidence>